<feature type="region of interest" description="Disordered" evidence="1">
    <location>
        <begin position="236"/>
        <end position="255"/>
    </location>
</feature>
<keyword evidence="3" id="KW-1185">Reference proteome</keyword>
<evidence type="ECO:0000313" key="3">
    <source>
        <dbReference type="Proteomes" id="UP000001449"/>
    </source>
</evidence>
<feature type="region of interest" description="Disordered" evidence="1">
    <location>
        <begin position="454"/>
        <end position="478"/>
    </location>
</feature>
<proteinExistence type="predicted"/>
<dbReference type="KEGG" id="tps:THAPSDRAFT_11751"/>
<dbReference type="GeneID" id="7442814"/>
<dbReference type="eggNOG" id="ENOG502SRGV">
    <property type="taxonomic scope" value="Eukaryota"/>
</dbReference>
<reference evidence="2 3" key="1">
    <citation type="journal article" date="2004" name="Science">
        <title>The genome of the diatom Thalassiosira pseudonana: ecology, evolution, and metabolism.</title>
        <authorList>
            <person name="Armbrust E.V."/>
            <person name="Berges J.A."/>
            <person name="Bowler C."/>
            <person name="Green B.R."/>
            <person name="Martinez D."/>
            <person name="Putnam N.H."/>
            <person name="Zhou S."/>
            <person name="Allen A.E."/>
            <person name="Apt K.E."/>
            <person name="Bechner M."/>
            <person name="Brzezinski M.A."/>
            <person name="Chaal B.K."/>
            <person name="Chiovitti A."/>
            <person name="Davis A.K."/>
            <person name="Demarest M.S."/>
            <person name="Detter J.C."/>
            <person name="Glavina T."/>
            <person name="Goodstein D."/>
            <person name="Hadi M.Z."/>
            <person name="Hellsten U."/>
            <person name="Hildebrand M."/>
            <person name="Jenkins B.D."/>
            <person name="Jurka J."/>
            <person name="Kapitonov V.V."/>
            <person name="Kroger N."/>
            <person name="Lau W.W."/>
            <person name="Lane T.W."/>
            <person name="Larimer F.W."/>
            <person name="Lippmeier J.C."/>
            <person name="Lucas S."/>
            <person name="Medina M."/>
            <person name="Montsant A."/>
            <person name="Obornik M."/>
            <person name="Parker M.S."/>
            <person name="Palenik B."/>
            <person name="Pazour G.J."/>
            <person name="Richardson P.M."/>
            <person name="Rynearson T.A."/>
            <person name="Saito M.A."/>
            <person name="Schwartz D.C."/>
            <person name="Thamatrakoln K."/>
            <person name="Valentin K."/>
            <person name="Vardi A."/>
            <person name="Wilkerson F.P."/>
            <person name="Rokhsar D.S."/>
        </authorList>
    </citation>
    <scope>NUCLEOTIDE SEQUENCE [LARGE SCALE GENOMIC DNA]</scope>
    <source>
        <strain evidence="2 3">CCMP1335</strain>
    </source>
</reference>
<organism evidence="2 3">
    <name type="scientific">Thalassiosira pseudonana</name>
    <name type="common">Marine diatom</name>
    <name type="synonym">Cyclotella nana</name>
    <dbReference type="NCBI Taxonomy" id="35128"/>
    <lineage>
        <taxon>Eukaryota</taxon>
        <taxon>Sar</taxon>
        <taxon>Stramenopiles</taxon>
        <taxon>Ochrophyta</taxon>
        <taxon>Bacillariophyta</taxon>
        <taxon>Coscinodiscophyceae</taxon>
        <taxon>Thalassiosirophycidae</taxon>
        <taxon>Thalassiosirales</taxon>
        <taxon>Thalassiosiraceae</taxon>
        <taxon>Thalassiosira</taxon>
    </lineage>
</organism>
<dbReference type="EMBL" id="CM000653">
    <property type="protein sequence ID" value="EED87623.1"/>
    <property type="molecule type" value="Genomic_DNA"/>
</dbReference>
<dbReference type="HOGENOM" id="CLU_506689_0_0_1"/>
<dbReference type="Proteomes" id="UP000001449">
    <property type="component" value="Chromosome 22"/>
</dbReference>
<feature type="compositionally biased region" description="Polar residues" evidence="1">
    <location>
        <begin position="455"/>
        <end position="478"/>
    </location>
</feature>
<name>B8CFG1_THAPS</name>
<sequence>MGDITIHLLLDSSLRGSDSPFDNAEAGSDKLDTTLSSSHASFNPSAANEADDYFAFDSASRVISADASLADMMDYIISILSSDNNTAKCKVLSRLSIIDISYHPPKVITDTIRQFNEYSGPKSKTLIRMGWFPSGKLVVLRSPPLGIEGGAKAENTEERLLERFVEWQSRNVLQHEETVYNTAEAKSKGNRSTERAGDGVQWVGTGAKTTAQKLKPTDIFSAVEQRFDQDDTLLQQQQQQTTKAKSKRRTEQQRTQRLDSILRNLKQSKMSKNKKVSHQVRTMLLKSRSEGNKKLRMEDRFHLEVVRLEDCTDISGGATEYRFFSRQTTAGKVASTMTPSLGSAKAAEFLVSCSAKSTTSDDVRETTNNRYRRLPNTMSLHDAQEAGWIEEFDVVMIRIYSLHKGDGEGYGQSKSVLDPDSEEEKEGEEKEGGLAVAEMELDVVNATSEIEMGGVSSSTEHQPTVAETSNANEIDTEQSTQLQLRLHAIFNADDNSDKPMKKKKKGSKQVQNMLIKSKASGNALIKQEDRVYLDVVVFHGDGHDNEITSSYRFFTKQTAVQQVVSVCTSDTDGGSDDKEIEFIVQQSVNNTKIVYRRLPPTITMGDAMQKKLVQCFDRVLIRVYDTKGGCVPCESIGGVYVS</sequence>
<dbReference type="OMA" id="RMEDRFH"/>
<dbReference type="RefSeq" id="XP_002294843.1">
    <property type="nucleotide sequence ID" value="XM_002294807.1"/>
</dbReference>
<accession>B8CFG1</accession>
<evidence type="ECO:0000313" key="2">
    <source>
        <dbReference type="EMBL" id="EED87623.1"/>
    </source>
</evidence>
<gene>
    <name evidence="2" type="ORF">THAPSDRAFT_11751</name>
</gene>
<feature type="region of interest" description="Disordered" evidence="1">
    <location>
        <begin position="183"/>
        <end position="203"/>
    </location>
</feature>
<evidence type="ECO:0000256" key="1">
    <source>
        <dbReference type="SAM" id="MobiDB-lite"/>
    </source>
</evidence>
<dbReference type="PaxDb" id="35128-Thaps11751"/>
<protein>
    <submittedName>
        <fullName evidence="2">Uncharacterized protein</fullName>
    </submittedName>
</protein>
<feature type="region of interest" description="Disordered" evidence="1">
    <location>
        <begin position="407"/>
        <end position="432"/>
    </location>
</feature>
<dbReference type="InParanoid" id="B8CFG1"/>
<reference evidence="2 3" key="2">
    <citation type="journal article" date="2008" name="Nature">
        <title>The Phaeodactylum genome reveals the evolutionary history of diatom genomes.</title>
        <authorList>
            <person name="Bowler C."/>
            <person name="Allen A.E."/>
            <person name="Badger J.H."/>
            <person name="Grimwood J."/>
            <person name="Jabbari K."/>
            <person name="Kuo A."/>
            <person name="Maheswari U."/>
            <person name="Martens C."/>
            <person name="Maumus F."/>
            <person name="Otillar R.P."/>
            <person name="Rayko E."/>
            <person name="Salamov A."/>
            <person name="Vandepoele K."/>
            <person name="Beszteri B."/>
            <person name="Gruber A."/>
            <person name="Heijde M."/>
            <person name="Katinka M."/>
            <person name="Mock T."/>
            <person name="Valentin K."/>
            <person name="Verret F."/>
            <person name="Berges J.A."/>
            <person name="Brownlee C."/>
            <person name="Cadoret J.P."/>
            <person name="Chiovitti A."/>
            <person name="Choi C.J."/>
            <person name="Coesel S."/>
            <person name="De Martino A."/>
            <person name="Detter J.C."/>
            <person name="Durkin C."/>
            <person name="Falciatore A."/>
            <person name="Fournet J."/>
            <person name="Haruta M."/>
            <person name="Huysman M.J."/>
            <person name="Jenkins B.D."/>
            <person name="Jiroutova K."/>
            <person name="Jorgensen R.E."/>
            <person name="Joubert Y."/>
            <person name="Kaplan A."/>
            <person name="Kroger N."/>
            <person name="Kroth P.G."/>
            <person name="La Roche J."/>
            <person name="Lindquist E."/>
            <person name="Lommer M."/>
            <person name="Martin-Jezequel V."/>
            <person name="Lopez P.J."/>
            <person name="Lucas S."/>
            <person name="Mangogna M."/>
            <person name="McGinnis K."/>
            <person name="Medlin L.K."/>
            <person name="Montsant A."/>
            <person name="Oudot-Le Secq M.P."/>
            <person name="Napoli C."/>
            <person name="Obornik M."/>
            <person name="Parker M.S."/>
            <person name="Petit J.L."/>
            <person name="Porcel B.M."/>
            <person name="Poulsen N."/>
            <person name="Robison M."/>
            <person name="Rychlewski L."/>
            <person name="Rynearson T.A."/>
            <person name="Schmutz J."/>
            <person name="Shapiro H."/>
            <person name="Siaut M."/>
            <person name="Stanley M."/>
            <person name="Sussman M.R."/>
            <person name="Taylor A.R."/>
            <person name="Vardi A."/>
            <person name="von Dassow P."/>
            <person name="Vyverman W."/>
            <person name="Willis A."/>
            <person name="Wyrwicz L.S."/>
            <person name="Rokhsar D.S."/>
            <person name="Weissenbach J."/>
            <person name="Armbrust E.V."/>
            <person name="Green B.R."/>
            <person name="Van de Peer Y."/>
            <person name="Grigoriev I.V."/>
        </authorList>
    </citation>
    <scope>NUCLEOTIDE SEQUENCE [LARGE SCALE GENOMIC DNA]</scope>
    <source>
        <strain evidence="2 3">CCMP1335</strain>
    </source>
</reference>
<dbReference type="AlphaFoldDB" id="B8CFG1"/>
<feature type="compositionally biased region" description="Basic and acidic residues" evidence="1">
    <location>
        <begin position="185"/>
        <end position="197"/>
    </location>
</feature>